<keyword evidence="4" id="KW-0539">Nucleus</keyword>
<keyword evidence="3" id="KW-0804">Transcription</keyword>
<evidence type="ECO:0000256" key="5">
    <source>
        <dbReference type="PROSITE-ProRule" id="PRU01191"/>
    </source>
</evidence>
<keyword evidence="7" id="KW-1185">Reference proteome</keyword>
<evidence type="ECO:0000256" key="2">
    <source>
        <dbReference type="ARBA" id="ARBA00023015"/>
    </source>
</evidence>
<organism evidence="6 7">
    <name type="scientific">Linum trigynum</name>
    <dbReference type="NCBI Taxonomy" id="586398"/>
    <lineage>
        <taxon>Eukaryota</taxon>
        <taxon>Viridiplantae</taxon>
        <taxon>Streptophyta</taxon>
        <taxon>Embryophyta</taxon>
        <taxon>Tracheophyta</taxon>
        <taxon>Spermatophyta</taxon>
        <taxon>Magnoliopsida</taxon>
        <taxon>eudicotyledons</taxon>
        <taxon>Gunneridae</taxon>
        <taxon>Pentapetalae</taxon>
        <taxon>rosids</taxon>
        <taxon>fabids</taxon>
        <taxon>Malpighiales</taxon>
        <taxon>Linaceae</taxon>
        <taxon>Linum</taxon>
    </lineage>
</organism>
<gene>
    <name evidence="6" type="ORF">LTRI10_LOCUS37703</name>
</gene>
<evidence type="ECO:0000256" key="3">
    <source>
        <dbReference type="ARBA" id="ARBA00023163"/>
    </source>
</evidence>
<comment type="caution">
    <text evidence="5">Lacks conserved residue(s) required for the propagation of feature annotation.</text>
</comment>
<comment type="subcellular location">
    <subcellularLocation>
        <location evidence="1">Nucleus</location>
    </subcellularLocation>
</comment>
<dbReference type="PANTHER" id="PTHR31636">
    <property type="entry name" value="OSJNBA0084A10.13 PROTEIN-RELATED"/>
    <property type="match status" value="1"/>
</dbReference>
<accession>A0AAV2FHA2</accession>
<proteinExistence type="inferred from homology"/>
<comment type="similarity">
    <text evidence="5">Belongs to the GRAS family.</text>
</comment>
<feature type="region of interest" description="SAW" evidence="5">
    <location>
        <begin position="407"/>
        <end position="483"/>
    </location>
</feature>
<dbReference type="PROSITE" id="PS50985">
    <property type="entry name" value="GRAS"/>
    <property type="match status" value="1"/>
</dbReference>
<dbReference type="AlphaFoldDB" id="A0AAV2FHA2"/>
<sequence length="485" mass="54502">MEKHDIFPPRGSDFGSGGVAPITDQELIPFPPSNTFHHDPHTEEDSLCIQGTLGDLFPVTSSSSSLDASLSVEDLVRIAASKFVGSHWNYAMPSIVADITLSDEQSESVELTGLLLEACQSVDIRRFDAARTLLEQCHWRSSPVGNPIQRLVFYYSQALRTRIERETGRIVAGEVAKEQSFEFYKAVMNPSVQSAEFHRRMPFSQVAQFAGMQVIVEHVEGARRIHVVDLALRNGQQWTILMQALAARSKRRRVRFFKITAVATLGKHAIEQTGERLVSFAESLGVPCNFEVVVVPDLAQLSRDHIRVEAGYVVAVYADYMVNTLTKPPDRLDSLIRVVQSLNPRVMVVGEVEGNMNSPVFVDRFVESLFYASAFFDCMEECMGRDESMRKYGEAMLFGESSKIILANEGRERIVRNMKVDVWRTYFRRMGMVEKEMSRSSVYHADLVAKKLPCWAPCTVKKDGKGLVIGWKGTQINSVTAWGFK</sequence>
<evidence type="ECO:0000256" key="4">
    <source>
        <dbReference type="ARBA" id="ARBA00023242"/>
    </source>
</evidence>
<feature type="region of interest" description="Leucine repeat II (LRII)" evidence="5">
    <location>
        <begin position="272"/>
        <end position="304"/>
    </location>
</feature>
<reference evidence="6 7" key="1">
    <citation type="submission" date="2024-04" db="EMBL/GenBank/DDBJ databases">
        <authorList>
            <person name="Fracassetti M."/>
        </authorList>
    </citation>
    <scope>NUCLEOTIDE SEQUENCE [LARGE SCALE GENOMIC DNA]</scope>
</reference>
<dbReference type="Pfam" id="PF03514">
    <property type="entry name" value="GRAS"/>
    <property type="match status" value="1"/>
</dbReference>
<dbReference type="InterPro" id="IPR005202">
    <property type="entry name" value="TF_GRAS"/>
</dbReference>
<name>A0AAV2FHA2_9ROSI</name>
<keyword evidence="2" id="KW-0805">Transcription regulation</keyword>
<dbReference type="GO" id="GO:0005634">
    <property type="term" value="C:nucleus"/>
    <property type="evidence" value="ECO:0007669"/>
    <property type="project" value="UniProtKB-SubCell"/>
</dbReference>
<dbReference type="EMBL" id="OZ034819">
    <property type="protein sequence ID" value="CAL1397402.1"/>
    <property type="molecule type" value="Genomic_DNA"/>
</dbReference>
<evidence type="ECO:0000256" key="1">
    <source>
        <dbReference type="ARBA" id="ARBA00004123"/>
    </source>
</evidence>
<protein>
    <submittedName>
        <fullName evidence="6">Uncharacterized protein</fullName>
    </submittedName>
</protein>
<evidence type="ECO:0000313" key="7">
    <source>
        <dbReference type="Proteomes" id="UP001497516"/>
    </source>
</evidence>
<feature type="short sequence motif" description="VHIID" evidence="5">
    <location>
        <begin position="225"/>
        <end position="229"/>
    </location>
</feature>
<evidence type="ECO:0000313" key="6">
    <source>
        <dbReference type="EMBL" id="CAL1397402.1"/>
    </source>
</evidence>
<dbReference type="Proteomes" id="UP001497516">
    <property type="component" value="Chromosome 6"/>
</dbReference>